<organism evidence="1 2">
    <name type="scientific">Uliginosibacterium aquaticum</name>
    <dbReference type="NCBI Taxonomy" id="2731212"/>
    <lineage>
        <taxon>Bacteria</taxon>
        <taxon>Pseudomonadati</taxon>
        <taxon>Pseudomonadota</taxon>
        <taxon>Betaproteobacteria</taxon>
        <taxon>Rhodocyclales</taxon>
        <taxon>Zoogloeaceae</taxon>
        <taxon>Uliginosibacterium</taxon>
    </lineage>
</organism>
<dbReference type="SUPFAM" id="SSF51735">
    <property type="entry name" value="NAD(P)-binding Rossmann-fold domains"/>
    <property type="match status" value="1"/>
</dbReference>
<accession>A0ABX2ILS1</accession>
<dbReference type="Gene3D" id="3.40.50.720">
    <property type="entry name" value="NAD(P)-binding Rossmann-like Domain"/>
    <property type="match status" value="1"/>
</dbReference>
<proteinExistence type="predicted"/>
<reference evidence="1 2" key="1">
    <citation type="submission" date="2020-06" db="EMBL/GenBank/DDBJ databases">
        <title>Draft genome of Uliginosibacterium sp. IMCC34675.</title>
        <authorList>
            <person name="Song J."/>
        </authorList>
    </citation>
    <scope>NUCLEOTIDE SEQUENCE [LARGE SCALE GENOMIC DNA]</scope>
    <source>
        <strain evidence="1 2">IMCC34675</strain>
    </source>
</reference>
<evidence type="ECO:0000313" key="2">
    <source>
        <dbReference type="Proteomes" id="UP000778523"/>
    </source>
</evidence>
<keyword evidence="2" id="KW-1185">Reference proteome</keyword>
<sequence length="222" mass="23088">MTDSSHIKARRVAIAGASGLVGQHILQTLLADETVSEVHALGRRGLAIKHPKLIVHRVDFKALPPLPPVDEVYLALGTTIGDAGSQAAFRAVDFDANLSVAHAALAAGARRIALVSAAGANAGSRVFYNRVKGELEDVLAELETDALLIARPSLLLGDRAALGQRPRAAEKVTAALFKLLGRAIPLGLRPVTAQRVAQALTSGLPTARGRSVLSSAQIQTGA</sequence>
<dbReference type="InterPro" id="IPR036291">
    <property type="entry name" value="NAD(P)-bd_dom_sf"/>
</dbReference>
<dbReference type="RefSeq" id="WP_170021476.1">
    <property type="nucleotide sequence ID" value="NZ_JABCSC020000002.1"/>
</dbReference>
<dbReference type="PANTHER" id="PTHR14097:SF7">
    <property type="entry name" value="OXIDOREDUCTASE HTATIP2"/>
    <property type="match status" value="1"/>
</dbReference>
<gene>
    <name evidence="1" type="ORF">HJ583_008110</name>
</gene>
<evidence type="ECO:0000313" key="1">
    <source>
        <dbReference type="EMBL" id="NSL54985.1"/>
    </source>
</evidence>
<dbReference type="PANTHER" id="PTHR14097">
    <property type="entry name" value="OXIDOREDUCTASE HTATIP2"/>
    <property type="match status" value="1"/>
</dbReference>
<comment type="caution">
    <text evidence="1">The sequence shown here is derived from an EMBL/GenBank/DDBJ whole genome shotgun (WGS) entry which is preliminary data.</text>
</comment>
<name>A0ABX2ILS1_9RHOO</name>
<dbReference type="EMBL" id="JABCSC020000002">
    <property type="protein sequence ID" value="NSL54985.1"/>
    <property type="molecule type" value="Genomic_DNA"/>
</dbReference>
<protein>
    <submittedName>
        <fullName evidence="1">Nucleoside-diphosphate sugar epimerase</fullName>
    </submittedName>
</protein>
<dbReference type="Proteomes" id="UP000778523">
    <property type="component" value="Unassembled WGS sequence"/>
</dbReference>